<keyword evidence="3" id="KW-0472">Membrane</keyword>
<dbReference type="PANTHER" id="PTHR45138">
    <property type="entry name" value="REGULATORY COMPONENTS OF SENSORY TRANSDUCTION SYSTEM"/>
    <property type="match status" value="1"/>
</dbReference>
<dbReference type="NCBIfam" id="TIGR00254">
    <property type="entry name" value="GGDEF"/>
    <property type="match status" value="1"/>
</dbReference>
<gene>
    <name evidence="5" type="ORF">GGR23_003051</name>
</gene>
<keyword evidence="3" id="KW-1133">Transmembrane helix</keyword>
<evidence type="ECO:0000313" key="6">
    <source>
        <dbReference type="Proteomes" id="UP000528286"/>
    </source>
</evidence>
<dbReference type="GO" id="GO:0052621">
    <property type="term" value="F:diguanylate cyclase activity"/>
    <property type="evidence" value="ECO:0007669"/>
    <property type="project" value="UniProtKB-EC"/>
</dbReference>
<dbReference type="RefSeq" id="WP_183367134.1">
    <property type="nucleotide sequence ID" value="NZ_JACIEZ010000006.1"/>
</dbReference>
<evidence type="ECO:0000256" key="2">
    <source>
        <dbReference type="ARBA" id="ARBA00034247"/>
    </source>
</evidence>
<dbReference type="Gene3D" id="3.30.70.270">
    <property type="match status" value="1"/>
</dbReference>
<dbReference type="CDD" id="cd01949">
    <property type="entry name" value="GGDEF"/>
    <property type="match status" value="1"/>
</dbReference>
<protein>
    <recommendedName>
        <fullName evidence="1">diguanylate cyclase</fullName>
        <ecNumber evidence="1">2.7.7.65</ecNumber>
    </recommendedName>
</protein>
<feature type="transmembrane region" description="Helical" evidence="3">
    <location>
        <begin position="52"/>
        <end position="74"/>
    </location>
</feature>
<comment type="caution">
    <text evidence="5">The sequence shown here is derived from an EMBL/GenBank/DDBJ whole genome shotgun (WGS) entry which is preliminary data.</text>
</comment>
<dbReference type="Pfam" id="PF00990">
    <property type="entry name" value="GGDEF"/>
    <property type="match status" value="1"/>
</dbReference>
<feature type="transmembrane region" description="Helical" evidence="3">
    <location>
        <begin position="80"/>
        <end position="99"/>
    </location>
</feature>
<proteinExistence type="predicted"/>
<dbReference type="EC" id="2.7.7.65" evidence="1"/>
<evidence type="ECO:0000256" key="3">
    <source>
        <dbReference type="SAM" id="Phobius"/>
    </source>
</evidence>
<dbReference type="SUPFAM" id="SSF55073">
    <property type="entry name" value="Nucleotide cyclase"/>
    <property type="match status" value="1"/>
</dbReference>
<dbReference type="InterPro" id="IPR043128">
    <property type="entry name" value="Rev_trsase/Diguanyl_cyclase"/>
</dbReference>
<dbReference type="EMBL" id="JACIEZ010000006">
    <property type="protein sequence ID" value="MBB4065843.1"/>
    <property type="molecule type" value="Genomic_DNA"/>
</dbReference>
<dbReference type="FunFam" id="3.30.70.270:FF:000001">
    <property type="entry name" value="Diguanylate cyclase domain protein"/>
    <property type="match status" value="1"/>
</dbReference>
<dbReference type="PROSITE" id="PS50887">
    <property type="entry name" value="GGDEF"/>
    <property type="match status" value="1"/>
</dbReference>
<dbReference type="InterPro" id="IPR029787">
    <property type="entry name" value="Nucleotide_cyclase"/>
</dbReference>
<reference evidence="5 6" key="1">
    <citation type="submission" date="2020-08" db="EMBL/GenBank/DDBJ databases">
        <title>Genomic Encyclopedia of Type Strains, Phase IV (KMG-IV): sequencing the most valuable type-strain genomes for metagenomic binning, comparative biology and taxonomic classification.</title>
        <authorList>
            <person name="Goeker M."/>
        </authorList>
    </citation>
    <scope>NUCLEOTIDE SEQUENCE [LARGE SCALE GENOMIC DNA]</scope>
    <source>
        <strain evidence="5 6">DSM 29853</strain>
    </source>
</reference>
<evidence type="ECO:0000313" key="5">
    <source>
        <dbReference type="EMBL" id="MBB4065843.1"/>
    </source>
</evidence>
<accession>A0A7W6NLE0</accession>
<sequence>MASSQDQSSFSANISPEQLNAALSGRFGWLRFPPAIERDYDLETGPRQIRQLTLSALVGMGLYNLFLIADYLLLRDVFGLAVFVRLLVVTPVSVLLYLIMQENRLAPHRNLLASINVVLSFAATAWLLVQSADPLKVMYNQGSLLVILYACLIQRLPFRHSFAAALACNIVFALSVSMQGIASFETLVAIELTVVTGSIFILVAAYTMEREQRLLYLLSLKERLHAAHMEGISNRDALTGLFNRRALDRHLAALRAGPDDWHSRLAVVILDIDHFKVYNDRLGHQAGDECLKRVADLLIEQLREGRDHAFRYGGEEFLLLIAEEGGETAVEAAERIRQALEAKAIPHPLSPTAPQVTASFGVSRADGRDCTPEEVISRADRALYAAKHHGRNRVWPPAAMMPERQPAVTA</sequence>
<keyword evidence="3" id="KW-0812">Transmembrane</keyword>
<organism evidence="5 6">
    <name type="scientific">Gellertiella hungarica</name>
    <dbReference type="NCBI Taxonomy" id="1572859"/>
    <lineage>
        <taxon>Bacteria</taxon>
        <taxon>Pseudomonadati</taxon>
        <taxon>Pseudomonadota</taxon>
        <taxon>Alphaproteobacteria</taxon>
        <taxon>Hyphomicrobiales</taxon>
        <taxon>Rhizobiaceae</taxon>
        <taxon>Gellertiella</taxon>
    </lineage>
</organism>
<dbReference type="SMART" id="SM00267">
    <property type="entry name" value="GGDEF"/>
    <property type="match status" value="1"/>
</dbReference>
<dbReference type="Proteomes" id="UP000528286">
    <property type="component" value="Unassembled WGS sequence"/>
</dbReference>
<name>A0A7W6NLE0_9HYPH</name>
<dbReference type="InterPro" id="IPR050469">
    <property type="entry name" value="Diguanylate_Cyclase"/>
</dbReference>
<feature type="transmembrane region" description="Helical" evidence="3">
    <location>
        <begin position="188"/>
        <end position="208"/>
    </location>
</feature>
<feature type="domain" description="GGDEF" evidence="4">
    <location>
        <begin position="263"/>
        <end position="399"/>
    </location>
</feature>
<keyword evidence="6" id="KW-1185">Reference proteome</keyword>
<evidence type="ECO:0000259" key="4">
    <source>
        <dbReference type="PROSITE" id="PS50887"/>
    </source>
</evidence>
<feature type="transmembrane region" description="Helical" evidence="3">
    <location>
        <begin position="162"/>
        <end position="182"/>
    </location>
</feature>
<dbReference type="InterPro" id="IPR000160">
    <property type="entry name" value="GGDEF_dom"/>
</dbReference>
<dbReference type="PANTHER" id="PTHR45138:SF9">
    <property type="entry name" value="DIGUANYLATE CYCLASE DGCM-RELATED"/>
    <property type="match status" value="1"/>
</dbReference>
<evidence type="ECO:0000256" key="1">
    <source>
        <dbReference type="ARBA" id="ARBA00012528"/>
    </source>
</evidence>
<feature type="transmembrane region" description="Helical" evidence="3">
    <location>
        <begin position="111"/>
        <end position="129"/>
    </location>
</feature>
<comment type="catalytic activity">
    <reaction evidence="2">
        <text>2 GTP = 3',3'-c-di-GMP + 2 diphosphate</text>
        <dbReference type="Rhea" id="RHEA:24898"/>
        <dbReference type="ChEBI" id="CHEBI:33019"/>
        <dbReference type="ChEBI" id="CHEBI:37565"/>
        <dbReference type="ChEBI" id="CHEBI:58805"/>
        <dbReference type="EC" id="2.7.7.65"/>
    </reaction>
</comment>
<dbReference type="AlphaFoldDB" id="A0A7W6NLE0"/>